<comment type="caution">
    <text evidence="1">The sequence shown here is derived from an EMBL/GenBank/DDBJ whole genome shotgun (WGS) entry which is preliminary data.</text>
</comment>
<evidence type="ECO:0000313" key="1">
    <source>
        <dbReference type="EMBL" id="MBC3919118.1"/>
    </source>
</evidence>
<name>A0ABR6ZU93_9BURK</name>
<dbReference type="RefSeq" id="WP_186948383.1">
    <property type="nucleotide sequence ID" value="NZ_JACOGF010000008.1"/>
</dbReference>
<dbReference type="Proteomes" id="UP000650424">
    <property type="component" value="Unassembled WGS sequence"/>
</dbReference>
<keyword evidence="2" id="KW-1185">Reference proteome</keyword>
<proteinExistence type="predicted"/>
<accession>A0ABR6ZU93</accession>
<protein>
    <submittedName>
        <fullName evidence="1">Uncharacterized protein</fullName>
    </submittedName>
</protein>
<reference evidence="1 2" key="1">
    <citation type="submission" date="2020-08" db="EMBL/GenBank/DDBJ databases">
        <title>Novel species isolated from subtropical streams in China.</title>
        <authorList>
            <person name="Lu H."/>
        </authorList>
    </citation>
    <scope>NUCLEOTIDE SEQUENCE [LARGE SCALE GENOMIC DNA]</scope>
    <source>
        <strain evidence="1 2">CY18W</strain>
    </source>
</reference>
<dbReference type="EMBL" id="JACOGF010000008">
    <property type="protein sequence ID" value="MBC3919118.1"/>
    <property type="molecule type" value="Genomic_DNA"/>
</dbReference>
<sequence length="64" mass="7447">MTIKFEPQFHKKMSQSGDHAVWVALPHPRTIIPVKAHYYRQWQFEEQLKIQGAGDVVLAFPVSQ</sequence>
<organism evidence="1 2">
    <name type="scientific">Undibacterium hunanense</name>
    <dbReference type="NCBI Taxonomy" id="2762292"/>
    <lineage>
        <taxon>Bacteria</taxon>
        <taxon>Pseudomonadati</taxon>
        <taxon>Pseudomonadota</taxon>
        <taxon>Betaproteobacteria</taxon>
        <taxon>Burkholderiales</taxon>
        <taxon>Oxalobacteraceae</taxon>
        <taxon>Undibacterium</taxon>
    </lineage>
</organism>
<evidence type="ECO:0000313" key="2">
    <source>
        <dbReference type="Proteomes" id="UP000650424"/>
    </source>
</evidence>
<gene>
    <name evidence="1" type="ORF">H8L32_16625</name>
</gene>